<evidence type="ECO:0008006" key="3">
    <source>
        <dbReference type="Google" id="ProtNLM"/>
    </source>
</evidence>
<reference evidence="2" key="1">
    <citation type="submission" date="2018-05" db="EMBL/GenBank/DDBJ databases">
        <authorList>
            <person name="Lanie J.A."/>
            <person name="Ng W.-L."/>
            <person name="Kazmierczak K.M."/>
            <person name="Andrzejewski T.M."/>
            <person name="Davidsen T.M."/>
            <person name="Wayne K.J."/>
            <person name="Tettelin H."/>
            <person name="Glass J.I."/>
            <person name="Rusch D."/>
            <person name="Podicherti R."/>
            <person name="Tsui H.-C.T."/>
            <person name="Winkler M.E."/>
        </authorList>
    </citation>
    <scope>NUCLEOTIDE SEQUENCE</scope>
</reference>
<name>A0A382BCV5_9ZZZZ</name>
<accession>A0A382BCV5</accession>
<dbReference type="Gene3D" id="1.20.1300.10">
    <property type="entry name" value="Fumarate reductase/succinate dehydrogenase, transmembrane subunit"/>
    <property type="match status" value="1"/>
</dbReference>
<dbReference type="InterPro" id="IPR034804">
    <property type="entry name" value="SQR/QFR_C/D"/>
</dbReference>
<dbReference type="GO" id="GO:0016020">
    <property type="term" value="C:membrane"/>
    <property type="evidence" value="ECO:0007669"/>
    <property type="project" value="InterPro"/>
</dbReference>
<sequence length="221" mass="24633">MLFYHSSIGKKVIMGLTGVVLFGFVTVHMVGNLKIFQGPEKINAYSEFLREVGAPVFGAGELLWIARIILVASLALHILTALQLARENRKGRQSDYRLKQNIEASYAARTMIWSGPILGLFVIYHILHLTTGSLHPSFNPEDVYRNIVSGFQVWYVSVFYITAMFALGNHMIHGAWSMFQSLGLNSTPYDRTIRHFATIVTAAVVIGNISFPLFVLIGIVS</sequence>
<gene>
    <name evidence="2" type="ORF">METZ01_LOCUS163966</name>
</gene>
<dbReference type="SUPFAM" id="SSF81343">
    <property type="entry name" value="Fumarate reductase respiratory complex transmembrane subunits"/>
    <property type="match status" value="1"/>
</dbReference>
<feature type="transmembrane region" description="Helical" evidence="1">
    <location>
        <begin position="64"/>
        <end position="85"/>
    </location>
</feature>
<dbReference type="CDD" id="cd03498">
    <property type="entry name" value="SQR_TypeB_2_TM"/>
    <property type="match status" value="1"/>
</dbReference>
<keyword evidence="1" id="KW-0472">Membrane</keyword>
<feature type="transmembrane region" description="Helical" evidence="1">
    <location>
        <begin position="147"/>
        <end position="168"/>
    </location>
</feature>
<dbReference type="InterPro" id="IPR011138">
    <property type="entry name" value="Cytochrome_b-558"/>
</dbReference>
<feature type="transmembrane region" description="Helical" evidence="1">
    <location>
        <begin position="106"/>
        <end position="127"/>
    </location>
</feature>
<evidence type="ECO:0000256" key="1">
    <source>
        <dbReference type="SAM" id="Phobius"/>
    </source>
</evidence>
<keyword evidence="1" id="KW-1133">Transmembrane helix</keyword>
<proteinExistence type="predicted"/>
<evidence type="ECO:0000313" key="2">
    <source>
        <dbReference type="EMBL" id="SVB11112.1"/>
    </source>
</evidence>
<dbReference type="AlphaFoldDB" id="A0A382BCV5"/>
<protein>
    <recommendedName>
        <fullName evidence="3">Succinate dehydrogenase cytochrome b subunit</fullName>
    </recommendedName>
</protein>
<keyword evidence="1" id="KW-0812">Transmembrane</keyword>
<feature type="transmembrane region" description="Helical" evidence="1">
    <location>
        <begin position="196"/>
        <end position="220"/>
    </location>
</feature>
<dbReference type="EMBL" id="UINC01029044">
    <property type="protein sequence ID" value="SVB11112.1"/>
    <property type="molecule type" value="Genomic_DNA"/>
</dbReference>
<organism evidence="2">
    <name type="scientific">marine metagenome</name>
    <dbReference type="NCBI Taxonomy" id="408172"/>
    <lineage>
        <taxon>unclassified sequences</taxon>
        <taxon>metagenomes</taxon>
        <taxon>ecological metagenomes</taxon>
    </lineage>
</organism>
<feature type="transmembrane region" description="Helical" evidence="1">
    <location>
        <begin position="12"/>
        <end position="31"/>
    </location>
</feature>
<dbReference type="NCBIfam" id="TIGR02046">
    <property type="entry name" value="sdhC_b558_fam"/>
    <property type="match status" value="1"/>
</dbReference>